<comment type="caution">
    <text evidence="1">The sequence shown here is derived from an EMBL/GenBank/DDBJ whole genome shotgun (WGS) entry which is preliminary data.</text>
</comment>
<gene>
    <name evidence="1" type="ORF">GCM10022247_04620</name>
</gene>
<accession>A0ABP7QWM0</accession>
<evidence type="ECO:0000313" key="1">
    <source>
        <dbReference type="EMBL" id="GAA3989181.1"/>
    </source>
</evidence>
<dbReference type="EMBL" id="BAABAL010000004">
    <property type="protein sequence ID" value="GAA3989181.1"/>
    <property type="molecule type" value="Genomic_DNA"/>
</dbReference>
<keyword evidence="2" id="KW-1185">Reference proteome</keyword>
<protein>
    <submittedName>
        <fullName evidence="1">Uncharacterized protein</fullName>
    </submittedName>
</protein>
<name>A0ABP7QWM0_9PSEU</name>
<proteinExistence type="predicted"/>
<dbReference type="Proteomes" id="UP001501747">
    <property type="component" value="Unassembled WGS sequence"/>
</dbReference>
<reference evidence="2" key="1">
    <citation type="journal article" date="2019" name="Int. J. Syst. Evol. Microbiol.">
        <title>The Global Catalogue of Microorganisms (GCM) 10K type strain sequencing project: providing services to taxonomists for standard genome sequencing and annotation.</title>
        <authorList>
            <consortium name="The Broad Institute Genomics Platform"/>
            <consortium name="The Broad Institute Genome Sequencing Center for Infectious Disease"/>
            <person name="Wu L."/>
            <person name="Ma J."/>
        </authorList>
    </citation>
    <scope>NUCLEOTIDE SEQUENCE [LARGE SCALE GENOMIC DNA]</scope>
    <source>
        <strain evidence="2">JCM 17342</strain>
    </source>
</reference>
<organism evidence="1 2">
    <name type="scientific">Allokutzneria multivorans</name>
    <dbReference type="NCBI Taxonomy" id="1142134"/>
    <lineage>
        <taxon>Bacteria</taxon>
        <taxon>Bacillati</taxon>
        <taxon>Actinomycetota</taxon>
        <taxon>Actinomycetes</taxon>
        <taxon>Pseudonocardiales</taxon>
        <taxon>Pseudonocardiaceae</taxon>
        <taxon>Allokutzneria</taxon>
    </lineage>
</organism>
<sequence length="140" mass="15510">MKYYTVEPEVAGDFGDNTVFDRTVQPAAVTRLEYRFTNWLGDAILECTPCFIVTETLAEAIATAGLSGARFDDVEISLSPEGEELIEEPLPAWKWLRFTGAPHGDDFGLDKSMLVVSEQALKLLREHGLEYADVEEAAPL</sequence>
<dbReference type="RefSeq" id="WP_344870781.1">
    <property type="nucleotide sequence ID" value="NZ_BAABAL010000004.1"/>
</dbReference>
<evidence type="ECO:0000313" key="2">
    <source>
        <dbReference type="Proteomes" id="UP001501747"/>
    </source>
</evidence>